<feature type="domain" description="FAD dependent oxidoreductase" evidence="3">
    <location>
        <begin position="4"/>
        <end position="395"/>
    </location>
</feature>
<evidence type="ECO:0000256" key="1">
    <source>
        <dbReference type="ARBA" id="ARBA00023002"/>
    </source>
</evidence>
<dbReference type="SUPFAM" id="SSF51905">
    <property type="entry name" value="FAD/NAD(P)-binding domain"/>
    <property type="match status" value="1"/>
</dbReference>
<dbReference type="GO" id="GO:0005737">
    <property type="term" value="C:cytoplasm"/>
    <property type="evidence" value="ECO:0007669"/>
    <property type="project" value="TreeGrafter"/>
</dbReference>
<name>A0A6S7D0W6_9BURK</name>
<dbReference type="RefSeq" id="WP_175128706.1">
    <property type="nucleotide sequence ID" value="NZ_CADILD010000002.1"/>
</dbReference>
<proteinExistence type="predicted"/>
<dbReference type="Proteomes" id="UP000494105">
    <property type="component" value="Unassembled WGS sequence"/>
</dbReference>
<evidence type="ECO:0000256" key="2">
    <source>
        <dbReference type="SAM" id="Phobius"/>
    </source>
</evidence>
<organism evidence="4 5">
    <name type="scientific">Achromobacter piechaudii</name>
    <dbReference type="NCBI Taxonomy" id="72556"/>
    <lineage>
        <taxon>Bacteria</taxon>
        <taxon>Pseudomonadati</taxon>
        <taxon>Pseudomonadota</taxon>
        <taxon>Betaproteobacteria</taxon>
        <taxon>Burkholderiales</taxon>
        <taxon>Alcaligenaceae</taxon>
        <taxon>Achromobacter</taxon>
    </lineage>
</organism>
<protein>
    <submittedName>
        <fullName evidence="4">D-amino acid dehydrogenase 1</fullName>
        <ecNumber evidence="4">1.4.99.-</ecNumber>
    </submittedName>
</protein>
<gene>
    <name evidence="4" type="primary">dadA1_2</name>
    <name evidence="4" type="ORF">LMG1861_02747</name>
</gene>
<evidence type="ECO:0000313" key="4">
    <source>
        <dbReference type="EMBL" id="CAB3870696.1"/>
    </source>
</evidence>
<dbReference type="Gene3D" id="3.30.9.10">
    <property type="entry name" value="D-Amino Acid Oxidase, subunit A, domain 2"/>
    <property type="match status" value="1"/>
</dbReference>
<dbReference type="PANTHER" id="PTHR13847">
    <property type="entry name" value="SARCOSINE DEHYDROGENASE-RELATED"/>
    <property type="match status" value="1"/>
</dbReference>
<dbReference type="InterPro" id="IPR006076">
    <property type="entry name" value="FAD-dep_OxRdtase"/>
</dbReference>
<feature type="transmembrane region" description="Helical" evidence="2">
    <location>
        <begin position="6"/>
        <end position="23"/>
    </location>
</feature>
<dbReference type="InterPro" id="IPR036188">
    <property type="entry name" value="FAD/NAD-bd_sf"/>
</dbReference>
<dbReference type="SUPFAM" id="SSF54373">
    <property type="entry name" value="FAD-linked reductases, C-terminal domain"/>
    <property type="match status" value="1"/>
</dbReference>
<accession>A0A6S7D0W6</accession>
<dbReference type="EC" id="1.4.99.-" evidence="4"/>
<dbReference type="GO" id="GO:0016491">
    <property type="term" value="F:oxidoreductase activity"/>
    <property type="evidence" value="ECO:0007669"/>
    <property type="project" value="UniProtKB-KW"/>
</dbReference>
<dbReference type="EMBL" id="CADILD010000002">
    <property type="protein sequence ID" value="CAB3870696.1"/>
    <property type="molecule type" value="Genomic_DNA"/>
</dbReference>
<evidence type="ECO:0000313" key="5">
    <source>
        <dbReference type="Proteomes" id="UP000494105"/>
    </source>
</evidence>
<reference evidence="4 5" key="1">
    <citation type="submission" date="2020-04" db="EMBL/GenBank/DDBJ databases">
        <authorList>
            <person name="De Canck E."/>
        </authorList>
    </citation>
    <scope>NUCLEOTIDE SEQUENCE [LARGE SCALE GENOMIC DNA]</scope>
    <source>
        <strain evidence="4 5">LMG 1861</strain>
    </source>
</reference>
<dbReference type="PANTHER" id="PTHR13847:SF289">
    <property type="entry name" value="GLYCINE OXIDASE"/>
    <property type="match status" value="1"/>
</dbReference>
<keyword evidence="2" id="KW-0472">Membrane</keyword>
<sequence length="412" mass="45042">MKTDVVVLGAGIVGVSTALHLLARGRSVVLLDRRGPGEETSYGNAGLIERASVIPYAFPRDWRSLWRYARNNTPDVSYHVRFLPRIAPWLMRYWWHSAPSRLARAAEAMLPLIERSVIEHDALKDDAHLGHLFRRNGWIDGARTQAGLEQAVAEAQALSPYGLNYRVLDRPALAALEPSLSERMVGAVHWLDPVNVSDPGAVTQGYAALFQQRGGQLVRGDARTLQSAGSGAWRVQADDGQVEARDVVVAMGPWSLDILRPLGYRIPMAVKRGYHQHFALDAGASLSHPVADIDSGFVVTPMTRGVRLTTGAEFAHRDAPPSPIQIQRTRALASQLLPLGAAVEQEPWMGCRPCMPDMRPVIGPAPRHPGLWMAFGHAHHGFTLGPVTGKLLASLITGQTPDMDPAPYALRR</sequence>
<keyword evidence="1 4" id="KW-0560">Oxidoreductase</keyword>
<dbReference type="AlphaFoldDB" id="A0A6S7D0W6"/>
<dbReference type="Pfam" id="PF01266">
    <property type="entry name" value="DAO"/>
    <property type="match status" value="1"/>
</dbReference>
<dbReference type="Gene3D" id="3.50.50.60">
    <property type="entry name" value="FAD/NAD(P)-binding domain"/>
    <property type="match status" value="2"/>
</dbReference>
<keyword evidence="2" id="KW-0812">Transmembrane</keyword>
<keyword evidence="2" id="KW-1133">Transmembrane helix</keyword>
<evidence type="ECO:0000259" key="3">
    <source>
        <dbReference type="Pfam" id="PF01266"/>
    </source>
</evidence>